<dbReference type="Gene3D" id="3.30.420.10">
    <property type="entry name" value="Ribonuclease H-like superfamily/Ribonuclease H"/>
    <property type="match status" value="3"/>
</dbReference>
<dbReference type="InterPro" id="IPR052338">
    <property type="entry name" value="Transposase_5"/>
</dbReference>
<dbReference type="InterPro" id="IPR012337">
    <property type="entry name" value="RNaseH-like_sf"/>
</dbReference>
<dbReference type="GO" id="GO:0006313">
    <property type="term" value="P:DNA transposition"/>
    <property type="evidence" value="ECO:0007669"/>
    <property type="project" value="InterPro"/>
</dbReference>
<dbReference type="InParanoid" id="B8MF07"/>
<dbReference type="PANTHER" id="PTHR23022">
    <property type="entry name" value="TRANSPOSABLE ELEMENT-RELATED"/>
    <property type="match status" value="1"/>
</dbReference>
<dbReference type="InterPro" id="IPR002492">
    <property type="entry name" value="Transposase_Tc1-like"/>
</dbReference>
<dbReference type="GeneID" id="8100762"/>
<feature type="compositionally biased region" description="Low complexity" evidence="2">
    <location>
        <begin position="1"/>
        <end position="17"/>
    </location>
</feature>
<sequence length="954" mass="109599">MATPEPTSPPRATSAAALEPSDSRQNSARLNRDERIRVLTLRDAGFTYLQISQQLQISYRQVQYTCQSQQATPKKARGNPPKLSEAEVHHIIEWITSSKRTRRMPYYKVIQELNLSIGKHALARALKKRGYTRCKALNKPPLSDKHKQVRLAWALEHLNWTTEQWNRILWSDETWVTSGFHTRIWVTRKAGEELEETCIRSSPARKRGWMFWATFHGNNKGPCLFWEKEWGTINSERYCQRVIPIIDGYIRLLRDDIWLQFMQDGAPGHASKETLEELHSRGIYPIYWPAFSPDLNPIEAVWNWMKDWIQEQYPDDEQLSYDRLREIVRAAWDALPEQFLKSSLTLCTLDAKLRALNSIGQGESVHSEGAVTITTPIGDVDFHIMNTPTPFLLCLDDMDKHGAYLDNIANCMVKGDVRVPIIRKRGHPWFFLDKKQAPVTFLTEIEIRRLHCRFGHPVVDHLHKLLKRAGHDNAPRRFKFTLNDDREFNYEIVVDVMYLDSKPVLHVVDWATSFQAARFLKSLSAKDTWEALRAVWIDTYLGPPNVISHDAGTNFAALEFKTEAKMIGIQCHQVPVEAHNAIGKVKRYHASLRRAYNIISAELGASVDKDVILQMAIKAVNDTVGPDGIVPTVLVFGAYPCITTDSPPSALTARRAEAMRKAMAELRRAVAEQRVNDALNTRNGPIITETLNLAPGSEVKVWREGDGWSGPYKVISVNGHDVTVDLGNGAVAFRATSVQQYLRDSKDESDRLIRLPLSPPQEDLNRQDGFHTRIWVTRKAGEELEETCIRSSPARKRGWMFWATFHGNNKGPCLFWEKEWGTINSERYCQRVIPIIDGYIRLLRDDIWLQFMQDGAPGHASKETLEELHSRGIYPIYWPAFSPDLNPIEAVWNWMKDWIQEQYPDDEQLSYDRLREIVRAAWDALPEQFLKELIDSMHARCQAVIDARGGHTKY</sequence>
<feature type="region of interest" description="Disordered" evidence="2">
    <location>
        <begin position="1"/>
        <end position="30"/>
    </location>
</feature>
<dbReference type="GO" id="GO:0015074">
    <property type="term" value="P:DNA integration"/>
    <property type="evidence" value="ECO:0007669"/>
    <property type="project" value="InterPro"/>
</dbReference>
<evidence type="ECO:0000313" key="5">
    <source>
        <dbReference type="Proteomes" id="UP000001745"/>
    </source>
</evidence>
<dbReference type="VEuPathDB" id="FungiDB:TSTA_009010"/>
<evidence type="ECO:0000256" key="1">
    <source>
        <dbReference type="ARBA" id="ARBA00022884"/>
    </source>
</evidence>
<dbReference type="GO" id="GO:0003677">
    <property type="term" value="F:DNA binding"/>
    <property type="evidence" value="ECO:0007669"/>
    <property type="project" value="InterPro"/>
</dbReference>
<dbReference type="SUPFAM" id="SSF46689">
    <property type="entry name" value="Homeodomain-like"/>
    <property type="match status" value="1"/>
</dbReference>
<keyword evidence="5" id="KW-1185">Reference proteome</keyword>
<dbReference type="RefSeq" id="XP_002483010.1">
    <property type="nucleotide sequence ID" value="XM_002482965.1"/>
</dbReference>
<dbReference type="eggNOG" id="ENOG502QUTZ">
    <property type="taxonomic scope" value="Eukaryota"/>
</dbReference>
<dbReference type="InterPro" id="IPR038717">
    <property type="entry name" value="Tc1-like_DDE_dom"/>
</dbReference>
<dbReference type="Pfam" id="PF01498">
    <property type="entry name" value="HTH_Tnp_Tc3_2"/>
    <property type="match status" value="1"/>
</dbReference>
<organism evidence="4 5">
    <name type="scientific">Talaromyces stipitatus (strain ATCC 10500 / CBS 375.48 / QM 6759 / NRRL 1006)</name>
    <name type="common">Penicillium stipitatum</name>
    <dbReference type="NCBI Taxonomy" id="441959"/>
    <lineage>
        <taxon>Eukaryota</taxon>
        <taxon>Fungi</taxon>
        <taxon>Dikarya</taxon>
        <taxon>Ascomycota</taxon>
        <taxon>Pezizomycotina</taxon>
        <taxon>Eurotiomycetes</taxon>
        <taxon>Eurotiomycetidae</taxon>
        <taxon>Eurotiales</taxon>
        <taxon>Trichocomaceae</taxon>
        <taxon>Talaromyces</taxon>
        <taxon>Talaromyces sect. Talaromyces</taxon>
    </lineage>
</organism>
<evidence type="ECO:0000313" key="4">
    <source>
        <dbReference type="EMBL" id="EED15776.1"/>
    </source>
</evidence>
<keyword evidence="1" id="KW-0694">RNA-binding</keyword>
<accession>B8MF07</accession>
<gene>
    <name evidence="4" type="ORF">TSTA_009010</name>
</gene>
<dbReference type="HOGENOM" id="CLU_309089_0_0_1"/>
<dbReference type="SUPFAM" id="SSF53098">
    <property type="entry name" value="Ribonuclease H-like"/>
    <property type="match status" value="1"/>
</dbReference>
<dbReference type="STRING" id="441959.B8MF07"/>
<dbReference type="InterPro" id="IPR036397">
    <property type="entry name" value="RNaseH_sf"/>
</dbReference>
<dbReference type="GO" id="GO:0003723">
    <property type="term" value="F:RNA binding"/>
    <property type="evidence" value="ECO:0007669"/>
    <property type="project" value="UniProtKB-KW"/>
</dbReference>
<dbReference type="AlphaFoldDB" id="B8MF07"/>
<feature type="domain" description="Integrase catalytic" evidence="3">
    <location>
        <begin position="471"/>
        <end position="655"/>
    </location>
</feature>
<reference evidence="5" key="1">
    <citation type="journal article" date="2015" name="Genome Announc.">
        <title>Genome sequence of the AIDS-associated pathogen Penicillium marneffei (ATCC18224) and its near taxonomic relative Talaromyces stipitatus (ATCC10500).</title>
        <authorList>
            <person name="Nierman W.C."/>
            <person name="Fedorova-Abrams N.D."/>
            <person name="Andrianopoulos A."/>
        </authorList>
    </citation>
    <scope>NUCLEOTIDE SEQUENCE [LARGE SCALE GENOMIC DNA]</scope>
    <source>
        <strain evidence="5">ATCC 10500 / CBS 375.48 / QM 6759 / NRRL 1006</strain>
    </source>
</reference>
<dbReference type="OrthoDB" id="4890185at2759"/>
<dbReference type="GO" id="GO:0005634">
    <property type="term" value="C:nucleus"/>
    <property type="evidence" value="ECO:0007669"/>
    <property type="project" value="UniProtKB-ARBA"/>
</dbReference>
<dbReference type="InterPro" id="IPR009057">
    <property type="entry name" value="Homeodomain-like_sf"/>
</dbReference>
<dbReference type="PANTHER" id="PTHR23022:SF119">
    <property type="entry name" value="TC1-LIKE TRANSPOSASE DDE DOMAIN-CONTAINING PROTEIN"/>
    <property type="match status" value="1"/>
</dbReference>
<protein>
    <submittedName>
        <fullName evidence="4">Transposable element tc1 transposase, putative</fullName>
    </submittedName>
</protein>
<dbReference type="EMBL" id="EQ962656">
    <property type="protein sequence ID" value="EED15776.1"/>
    <property type="molecule type" value="Genomic_DNA"/>
</dbReference>
<name>B8MF07_TALSN</name>
<dbReference type="InterPro" id="IPR001584">
    <property type="entry name" value="Integrase_cat-core"/>
</dbReference>
<proteinExistence type="predicted"/>
<evidence type="ECO:0000256" key="2">
    <source>
        <dbReference type="SAM" id="MobiDB-lite"/>
    </source>
</evidence>
<dbReference type="PROSITE" id="PS50994">
    <property type="entry name" value="INTEGRASE"/>
    <property type="match status" value="1"/>
</dbReference>
<evidence type="ECO:0000259" key="3">
    <source>
        <dbReference type="PROSITE" id="PS50994"/>
    </source>
</evidence>
<dbReference type="Proteomes" id="UP000001745">
    <property type="component" value="Unassembled WGS sequence"/>
</dbReference>
<dbReference type="Pfam" id="PF13358">
    <property type="entry name" value="DDE_3"/>
    <property type="match status" value="2"/>
</dbReference>